<evidence type="ECO:0000313" key="2">
    <source>
        <dbReference type="EMBL" id="CAL1161036.1"/>
    </source>
</evidence>
<evidence type="ECO:0000313" key="3">
    <source>
        <dbReference type="Proteomes" id="UP001152797"/>
    </source>
</evidence>
<reference evidence="1" key="1">
    <citation type="submission" date="2022-10" db="EMBL/GenBank/DDBJ databases">
        <authorList>
            <person name="Chen Y."/>
            <person name="Dougan E. K."/>
            <person name="Chan C."/>
            <person name="Rhodes N."/>
            <person name="Thang M."/>
        </authorList>
    </citation>
    <scope>NUCLEOTIDE SEQUENCE</scope>
</reference>
<accession>A0A9P1GB76</accession>
<dbReference type="Proteomes" id="UP001152797">
    <property type="component" value="Unassembled WGS sequence"/>
</dbReference>
<comment type="caution">
    <text evidence="1">The sequence shown here is derived from an EMBL/GenBank/DDBJ whole genome shotgun (WGS) entry which is preliminary data.</text>
</comment>
<dbReference type="EMBL" id="CAMXCT020004101">
    <property type="protein sequence ID" value="CAL1161036.1"/>
    <property type="molecule type" value="Genomic_DNA"/>
</dbReference>
<gene>
    <name evidence="1" type="ORF">C1SCF055_LOCUS33199</name>
</gene>
<name>A0A9P1GB76_9DINO</name>
<sequence>MALNGLRTDPNVAGTEKIVVTKLDDKWLSSPKVFLSAADIGVERGLLPPESCFMVKGWNRGVCAIIVMMAMTELVEFREVAADLAECVECNRGVTLQATSIRRRPNAFNFLHQMEALLRIGSTSDAAMNGLQALQNAASFAAAYQIGRLESGAAVNLLTAVTEKTREGLKVLVRLFGQPKFLLHDGLAAGIMNVTYNSATGALEPWDRVLGNSQQLPGYC</sequence>
<evidence type="ECO:0000313" key="1">
    <source>
        <dbReference type="EMBL" id="CAI4007661.1"/>
    </source>
</evidence>
<dbReference type="EMBL" id="CAMXCT030004101">
    <property type="protein sequence ID" value="CAL4794973.1"/>
    <property type="molecule type" value="Genomic_DNA"/>
</dbReference>
<organism evidence="1">
    <name type="scientific">Cladocopium goreaui</name>
    <dbReference type="NCBI Taxonomy" id="2562237"/>
    <lineage>
        <taxon>Eukaryota</taxon>
        <taxon>Sar</taxon>
        <taxon>Alveolata</taxon>
        <taxon>Dinophyceae</taxon>
        <taxon>Suessiales</taxon>
        <taxon>Symbiodiniaceae</taxon>
        <taxon>Cladocopium</taxon>
    </lineage>
</organism>
<protein>
    <submittedName>
        <fullName evidence="1">Uncharacterized protein</fullName>
    </submittedName>
</protein>
<dbReference type="AlphaFoldDB" id="A0A9P1GB76"/>
<keyword evidence="3" id="KW-1185">Reference proteome</keyword>
<proteinExistence type="predicted"/>
<dbReference type="EMBL" id="CAMXCT010004101">
    <property type="protein sequence ID" value="CAI4007661.1"/>
    <property type="molecule type" value="Genomic_DNA"/>
</dbReference>
<reference evidence="2" key="2">
    <citation type="submission" date="2024-04" db="EMBL/GenBank/DDBJ databases">
        <authorList>
            <person name="Chen Y."/>
            <person name="Shah S."/>
            <person name="Dougan E. K."/>
            <person name="Thang M."/>
            <person name="Chan C."/>
        </authorList>
    </citation>
    <scope>NUCLEOTIDE SEQUENCE [LARGE SCALE GENOMIC DNA]</scope>
</reference>